<evidence type="ECO:0000256" key="1">
    <source>
        <dbReference type="SAM" id="Phobius"/>
    </source>
</evidence>
<name>A0A7M1SRM2_9MICO</name>
<gene>
    <name evidence="2" type="ORF">IM660_11025</name>
</gene>
<keyword evidence="1" id="KW-1133">Transmembrane helix</keyword>
<sequence length="107" mass="10894">MSYTPPTPGAPGGYGGYGGVQEHPQGTMILVFGIVGIFFTPLAIAAWVMGSKALKEIDASGVQYSNRSNVSTGKIIGMIVTILAIIGLVIGIIAFIASMAALGSASY</sequence>
<keyword evidence="3" id="KW-1185">Reference proteome</keyword>
<dbReference type="Proteomes" id="UP000593758">
    <property type="component" value="Chromosome"/>
</dbReference>
<accession>A0A7M1SRM2</accession>
<dbReference type="EMBL" id="CP063169">
    <property type="protein sequence ID" value="QOR69243.1"/>
    <property type="molecule type" value="Genomic_DNA"/>
</dbReference>
<keyword evidence="1" id="KW-0812">Transmembrane</keyword>
<proteinExistence type="predicted"/>
<keyword evidence="1" id="KW-0472">Membrane</keyword>
<reference evidence="2 3" key="1">
    <citation type="submission" date="2020-10" db="EMBL/GenBank/DDBJ databases">
        <title>Haloactinobacterium sp. RN3S43, a bacterium isolated from saline soil.</title>
        <authorList>
            <person name="Sun J.-Q."/>
        </authorList>
    </citation>
    <scope>NUCLEOTIDE SEQUENCE [LARGE SCALE GENOMIC DNA]</scope>
    <source>
        <strain evidence="2 3">RN3S43</strain>
    </source>
</reference>
<dbReference type="RefSeq" id="WP_193495491.1">
    <property type="nucleotide sequence ID" value="NZ_CP063169.1"/>
</dbReference>
<feature type="transmembrane region" description="Helical" evidence="1">
    <location>
        <begin position="75"/>
        <end position="102"/>
    </location>
</feature>
<dbReference type="KEGG" id="halt:IM660_11025"/>
<evidence type="ECO:0000313" key="2">
    <source>
        <dbReference type="EMBL" id="QOR69243.1"/>
    </source>
</evidence>
<organism evidence="2 3">
    <name type="scientific">Ruania alkalisoli</name>
    <dbReference type="NCBI Taxonomy" id="2779775"/>
    <lineage>
        <taxon>Bacteria</taxon>
        <taxon>Bacillati</taxon>
        <taxon>Actinomycetota</taxon>
        <taxon>Actinomycetes</taxon>
        <taxon>Micrococcales</taxon>
        <taxon>Ruaniaceae</taxon>
        <taxon>Ruania</taxon>
    </lineage>
</organism>
<feature type="transmembrane region" description="Helical" evidence="1">
    <location>
        <begin position="28"/>
        <end position="48"/>
    </location>
</feature>
<evidence type="ECO:0000313" key="3">
    <source>
        <dbReference type="Proteomes" id="UP000593758"/>
    </source>
</evidence>
<dbReference type="AlphaFoldDB" id="A0A7M1SRM2"/>
<protein>
    <submittedName>
        <fullName evidence="2">DUF4190 domain-containing protein</fullName>
    </submittedName>
</protein>